<keyword evidence="1" id="KW-0805">Transcription regulation</keyword>
<keyword evidence="3" id="KW-0804">Transcription</keyword>
<reference evidence="5 6" key="1">
    <citation type="submission" date="2019-06" db="EMBL/GenBank/DDBJ databases">
        <title>Sequencing the genomes of 1000 actinobacteria strains.</title>
        <authorList>
            <person name="Klenk H.-P."/>
        </authorList>
    </citation>
    <scope>NUCLEOTIDE SEQUENCE [LARGE SCALE GENOMIC DNA]</scope>
    <source>
        <strain evidence="5 6">DSM 18607</strain>
    </source>
</reference>
<proteinExistence type="predicted"/>
<feature type="domain" description="HTH hxlR-type" evidence="4">
    <location>
        <begin position="13"/>
        <end position="111"/>
    </location>
</feature>
<keyword evidence="6" id="KW-1185">Reference proteome</keyword>
<name>A0A542E086_9MICO</name>
<evidence type="ECO:0000256" key="3">
    <source>
        <dbReference type="ARBA" id="ARBA00023163"/>
    </source>
</evidence>
<dbReference type="InterPro" id="IPR011991">
    <property type="entry name" value="ArsR-like_HTH"/>
</dbReference>
<dbReference type="PROSITE" id="PS51118">
    <property type="entry name" value="HTH_HXLR"/>
    <property type="match status" value="1"/>
</dbReference>
<dbReference type="InterPro" id="IPR036388">
    <property type="entry name" value="WH-like_DNA-bd_sf"/>
</dbReference>
<organism evidence="5 6">
    <name type="scientific">Lapillicoccus jejuensis</name>
    <dbReference type="NCBI Taxonomy" id="402171"/>
    <lineage>
        <taxon>Bacteria</taxon>
        <taxon>Bacillati</taxon>
        <taxon>Actinomycetota</taxon>
        <taxon>Actinomycetes</taxon>
        <taxon>Micrococcales</taxon>
        <taxon>Intrasporangiaceae</taxon>
        <taxon>Lapillicoccus</taxon>
    </lineage>
</organism>
<evidence type="ECO:0000256" key="2">
    <source>
        <dbReference type="ARBA" id="ARBA00023125"/>
    </source>
</evidence>
<dbReference type="GO" id="GO:0003677">
    <property type="term" value="F:DNA binding"/>
    <property type="evidence" value="ECO:0007669"/>
    <property type="project" value="UniProtKB-KW"/>
</dbReference>
<dbReference type="AlphaFoldDB" id="A0A542E086"/>
<evidence type="ECO:0000259" key="4">
    <source>
        <dbReference type="PROSITE" id="PS51118"/>
    </source>
</evidence>
<dbReference type="InterPro" id="IPR002577">
    <property type="entry name" value="HTH_HxlR"/>
</dbReference>
<evidence type="ECO:0000256" key="1">
    <source>
        <dbReference type="ARBA" id="ARBA00023015"/>
    </source>
</evidence>
<keyword evidence="2" id="KW-0238">DNA-binding</keyword>
<dbReference type="EMBL" id="VFMN01000001">
    <property type="protein sequence ID" value="TQJ08584.1"/>
    <property type="molecule type" value="Genomic_DNA"/>
</dbReference>
<protein>
    <submittedName>
        <fullName evidence="5">HxlR family transcriptional regulator</fullName>
    </submittedName>
</protein>
<dbReference type="SUPFAM" id="SSF46785">
    <property type="entry name" value="Winged helix' DNA-binding domain"/>
    <property type="match status" value="1"/>
</dbReference>
<dbReference type="Gene3D" id="1.10.10.10">
    <property type="entry name" value="Winged helix-like DNA-binding domain superfamily/Winged helix DNA-binding domain"/>
    <property type="match status" value="1"/>
</dbReference>
<dbReference type="PANTHER" id="PTHR33204:SF37">
    <property type="entry name" value="HTH-TYPE TRANSCRIPTIONAL REGULATOR YODB"/>
    <property type="match status" value="1"/>
</dbReference>
<dbReference type="OrthoDB" id="370168at2"/>
<gene>
    <name evidence="5" type="ORF">FB458_1674</name>
</gene>
<accession>A0A542E086</accession>
<dbReference type="Pfam" id="PF01638">
    <property type="entry name" value="HxlR"/>
    <property type="match status" value="1"/>
</dbReference>
<dbReference type="CDD" id="cd00090">
    <property type="entry name" value="HTH_ARSR"/>
    <property type="match status" value="1"/>
</dbReference>
<comment type="caution">
    <text evidence="5">The sequence shown here is derived from an EMBL/GenBank/DDBJ whole genome shotgun (WGS) entry which is preliminary data.</text>
</comment>
<evidence type="ECO:0000313" key="6">
    <source>
        <dbReference type="Proteomes" id="UP000317893"/>
    </source>
</evidence>
<dbReference type="Proteomes" id="UP000317893">
    <property type="component" value="Unassembled WGS sequence"/>
</dbReference>
<dbReference type="RefSeq" id="WP_141848084.1">
    <property type="nucleotide sequence ID" value="NZ_BAAAPR010000004.1"/>
</dbReference>
<dbReference type="InterPro" id="IPR036390">
    <property type="entry name" value="WH_DNA-bd_sf"/>
</dbReference>
<sequence length="116" mass="12734">MDQPAYDVFSTRCPSRRTLEVVTGRWGTLTLAALRDGSHRFGELRRRVDGVSEKMLSQTLKALEADGLVARTDHGSVPPRVDYALTEQGRVVADAVVGLIDAVYEVQPALPEAVER</sequence>
<dbReference type="PANTHER" id="PTHR33204">
    <property type="entry name" value="TRANSCRIPTIONAL REGULATOR, MARR FAMILY"/>
    <property type="match status" value="1"/>
</dbReference>
<evidence type="ECO:0000313" key="5">
    <source>
        <dbReference type="EMBL" id="TQJ08584.1"/>
    </source>
</evidence>